<feature type="domain" description="Flavodoxin-like fold" evidence="2">
    <location>
        <begin position="1"/>
        <end position="167"/>
    </location>
</feature>
<proteinExistence type="predicted"/>
<dbReference type="GO" id="GO:0010181">
    <property type="term" value="F:FMN binding"/>
    <property type="evidence" value="ECO:0007669"/>
    <property type="project" value="TreeGrafter"/>
</dbReference>
<evidence type="ECO:0000259" key="2">
    <source>
        <dbReference type="Pfam" id="PF02525"/>
    </source>
</evidence>
<reference evidence="3 4" key="1">
    <citation type="submission" date="2017-08" db="EMBL/GenBank/DDBJ databases">
        <authorList>
            <person name="de Groot N.N."/>
        </authorList>
    </citation>
    <scope>NUCLEOTIDE SEQUENCE [LARGE SCALE GENOMIC DNA]</scope>
    <source>
        <strain evidence="3 4">JC228</strain>
    </source>
</reference>
<dbReference type="RefSeq" id="WP_097159910.1">
    <property type="nucleotide sequence ID" value="NZ_JBEPMQ010000009.1"/>
</dbReference>
<dbReference type="Proteomes" id="UP000219546">
    <property type="component" value="Unassembled WGS sequence"/>
</dbReference>
<dbReference type="InterPro" id="IPR046980">
    <property type="entry name" value="KefG/KefF"/>
</dbReference>
<dbReference type="Pfam" id="PF02525">
    <property type="entry name" value="Flavodoxin_2"/>
    <property type="match status" value="1"/>
</dbReference>
<evidence type="ECO:0000256" key="1">
    <source>
        <dbReference type="ARBA" id="ARBA00023002"/>
    </source>
</evidence>
<evidence type="ECO:0000313" key="3">
    <source>
        <dbReference type="EMBL" id="SNX74360.1"/>
    </source>
</evidence>
<name>A0A285D3H0_9BACI</name>
<dbReference type="EMBL" id="OAOP01000009">
    <property type="protein sequence ID" value="SNX74360.1"/>
    <property type="molecule type" value="Genomic_DNA"/>
</dbReference>
<dbReference type="GO" id="GO:0003955">
    <property type="term" value="F:NAD(P)H dehydrogenase (quinone) activity"/>
    <property type="evidence" value="ECO:0007669"/>
    <property type="project" value="TreeGrafter"/>
</dbReference>
<sequence>MKTLLIVSHPNLIDSGSQQYFLSSIKNREDVTIHHLEGVYPDWNIDVPSEQELLKQHDRILFQFPFYWYSSPPLLKHWQDVVLEEGFAYGTRGKALTGKQFGLVLMIGVQERDYQAGGDEQFTISELTRPFQAMAHKTGMIYLRPFTIFQFAYMEEDQKMDTLIQYWQMLTMENNNSLPTREKWLIEQLKQAQTTLQSNDANTLNYTIELIEENREHIDGLKVVLDQMYHR</sequence>
<gene>
    <name evidence="3" type="ORF">SAMN05877753_10960</name>
</gene>
<evidence type="ECO:0000313" key="4">
    <source>
        <dbReference type="Proteomes" id="UP000219546"/>
    </source>
</evidence>
<dbReference type="Gene3D" id="3.40.50.360">
    <property type="match status" value="1"/>
</dbReference>
<dbReference type="AlphaFoldDB" id="A0A285D3H0"/>
<dbReference type="InterPro" id="IPR029039">
    <property type="entry name" value="Flavoprotein-like_sf"/>
</dbReference>
<keyword evidence="1" id="KW-0560">Oxidoreductase</keyword>
<dbReference type="PANTHER" id="PTHR47307:SF1">
    <property type="entry name" value="GLUTATHIONE-REGULATED POTASSIUM-EFFLUX SYSTEM ANCILLARY PROTEIN KEFG"/>
    <property type="match status" value="1"/>
</dbReference>
<dbReference type="GO" id="GO:0009055">
    <property type="term" value="F:electron transfer activity"/>
    <property type="evidence" value="ECO:0007669"/>
    <property type="project" value="TreeGrafter"/>
</dbReference>
<accession>A0A285D3H0</accession>
<dbReference type="SUPFAM" id="SSF52218">
    <property type="entry name" value="Flavoproteins"/>
    <property type="match status" value="1"/>
</dbReference>
<keyword evidence="4" id="KW-1185">Reference proteome</keyword>
<dbReference type="InterPro" id="IPR003680">
    <property type="entry name" value="Flavodoxin_fold"/>
</dbReference>
<organism evidence="3 4">
    <name type="scientific">Bacillus oleivorans</name>
    <dbReference type="NCBI Taxonomy" id="1448271"/>
    <lineage>
        <taxon>Bacteria</taxon>
        <taxon>Bacillati</taxon>
        <taxon>Bacillota</taxon>
        <taxon>Bacilli</taxon>
        <taxon>Bacillales</taxon>
        <taxon>Bacillaceae</taxon>
        <taxon>Bacillus</taxon>
    </lineage>
</organism>
<dbReference type="PANTHER" id="PTHR47307">
    <property type="entry name" value="GLUTATHIONE-REGULATED POTASSIUM-EFFLUX SYSTEM ANCILLARY PROTEIN KEFG"/>
    <property type="match status" value="1"/>
</dbReference>
<dbReference type="OrthoDB" id="9798454at2"/>
<protein>
    <submittedName>
        <fullName evidence="3">Putative NADPH-quinone reductase</fullName>
    </submittedName>
</protein>